<dbReference type="GO" id="GO:0046872">
    <property type="term" value="F:metal ion binding"/>
    <property type="evidence" value="ECO:0007669"/>
    <property type="project" value="InterPro"/>
</dbReference>
<feature type="domain" description="ATP-grasp" evidence="3">
    <location>
        <begin position="186"/>
        <end position="387"/>
    </location>
</feature>
<dbReference type="SUPFAM" id="SSF56059">
    <property type="entry name" value="Glutathione synthetase ATP-binding domain-like"/>
    <property type="match status" value="1"/>
</dbReference>
<comment type="caution">
    <text evidence="4">The sequence shown here is derived from an EMBL/GenBank/DDBJ whole genome shotgun (WGS) entry which is preliminary data.</text>
</comment>
<dbReference type="OrthoDB" id="186626at2759"/>
<dbReference type="GO" id="GO:0005524">
    <property type="term" value="F:ATP binding"/>
    <property type="evidence" value="ECO:0007669"/>
    <property type="project" value="UniProtKB-UniRule"/>
</dbReference>
<keyword evidence="5" id="KW-1185">Reference proteome</keyword>
<evidence type="ECO:0000313" key="4">
    <source>
        <dbReference type="EMBL" id="KAF7713393.1"/>
    </source>
</evidence>
<proteinExistence type="predicted"/>
<evidence type="ECO:0000256" key="1">
    <source>
        <dbReference type="PROSITE-ProRule" id="PRU00409"/>
    </source>
</evidence>
<keyword evidence="1" id="KW-0067">ATP-binding</keyword>
<dbReference type="Proteomes" id="UP000631181">
    <property type="component" value="Unassembled WGS sequence"/>
</dbReference>
<evidence type="ECO:0000313" key="5">
    <source>
        <dbReference type="Proteomes" id="UP000631181"/>
    </source>
</evidence>
<keyword evidence="2" id="KW-0812">Transmembrane</keyword>
<dbReference type="AlphaFoldDB" id="A0A8J8VXI9"/>
<sequence>MEGTSTPFFYRHGPKNVLLVVLSLLCLPLSLTLTAIALLVGGRQSSQRSTDAAVRGRRKTILVTGVSMTKGLTIARLLAQHTSHRVIAADTETVPYTSPGRYSRAIAKFFAIETPVNNKKGHYVQTLLGILRSEKVNLWISCSSVTDAIEDGEVMKTAQEMLGSSFQAVQFERDVVAKLHEKDLLMDYIRDLGLVIPESHRCTSVGQVEQLLGLSTRDGSGGGGEKRFILKPIGVDDKARAQMMTLLPLVHGGPAATSSYLKSLAISPERPFQLQQFINGPEYCTHSLVVRGRVKAFVSCPSSDLLMHYQALPPTATLNQKMLQFTQRVCEHEGETFSGHLSFDFLVDGTGEDATLYPIECNPRAHTAVVLFRDSPAMAHAYLSVFDEDGDPPKSSTVSTPAAPVDDYYWIGHDLVTFLLSPVLALLCGAGSFSAVHKGLKTFGSHLLYWRDGTFAIWDPLPFLVLYHVYWPIRFGQSLFSGQQWSRINVSTTKMFEC</sequence>
<reference evidence="4" key="1">
    <citation type="journal article" date="2020" name="Front. Microbiol.">
        <title>Gene regulatory networks of Penicillium echinulatum 2HH and Penicillium oxalicum 114-2 inferred by a computational biology approach.</title>
        <authorList>
            <person name="Lenz A.R."/>
            <person name="Galan-Vasquez E."/>
            <person name="Balbinot E."/>
            <person name="De Abreu F.P."/>
            <person name="De Oliveira N.S."/>
            <person name="Da Rosa L.O."/>
            <person name="De Avila E Silva S."/>
            <person name="Camassola M."/>
            <person name="Dillon A.J.P."/>
            <person name="Perez-Rueda E."/>
        </authorList>
    </citation>
    <scope>NUCLEOTIDE SEQUENCE</scope>
    <source>
        <strain evidence="4">S1M29</strain>
    </source>
</reference>
<organism evidence="4 5">
    <name type="scientific">Penicillium ucsense</name>
    <dbReference type="NCBI Taxonomy" id="2839758"/>
    <lineage>
        <taxon>Eukaryota</taxon>
        <taxon>Fungi</taxon>
        <taxon>Dikarya</taxon>
        <taxon>Ascomycota</taxon>
        <taxon>Pezizomycotina</taxon>
        <taxon>Eurotiomycetes</taxon>
        <taxon>Eurotiomycetidae</taxon>
        <taxon>Eurotiales</taxon>
        <taxon>Aspergillaceae</taxon>
        <taxon>Penicillium</taxon>
    </lineage>
</organism>
<keyword evidence="2" id="KW-0472">Membrane</keyword>
<dbReference type="EMBL" id="WIWV01000120">
    <property type="protein sequence ID" value="KAF7713393.1"/>
    <property type="molecule type" value="Genomic_DNA"/>
</dbReference>
<dbReference type="Gene3D" id="3.30.470.20">
    <property type="entry name" value="ATP-grasp fold, B domain"/>
    <property type="match status" value="1"/>
</dbReference>
<dbReference type="PROSITE" id="PS50975">
    <property type="entry name" value="ATP_GRASP"/>
    <property type="match status" value="1"/>
</dbReference>
<keyword evidence="2" id="KW-1133">Transmembrane helix</keyword>
<dbReference type="InterPro" id="IPR011761">
    <property type="entry name" value="ATP-grasp"/>
</dbReference>
<accession>A0A8J8VXI9</accession>
<evidence type="ECO:0000259" key="3">
    <source>
        <dbReference type="PROSITE" id="PS50975"/>
    </source>
</evidence>
<gene>
    <name evidence="4" type="ORF">PECM_001220</name>
</gene>
<evidence type="ECO:0000256" key="2">
    <source>
        <dbReference type="SAM" id="Phobius"/>
    </source>
</evidence>
<protein>
    <recommendedName>
        <fullName evidence="3">ATP-grasp domain-containing protein</fullName>
    </recommendedName>
</protein>
<feature type="transmembrane region" description="Helical" evidence="2">
    <location>
        <begin position="17"/>
        <end position="40"/>
    </location>
</feature>
<keyword evidence="1" id="KW-0547">Nucleotide-binding</keyword>
<name>A0A8J8VXI9_9EURO</name>